<proteinExistence type="predicted"/>
<organism evidence="1">
    <name type="scientific">Tanacetum cinerariifolium</name>
    <name type="common">Dalmatian daisy</name>
    <name type="synonym">Chrysanthemum cinerariifolium</name>
    <dbReference type="NCBI Taxonomy" id="118510"/>
    <lineage>
        <taxon>Eukaryota</taxon>
        <taxon>Viridiplantae</taxon>
        <taxon>Streptophyta</taxon>
        <taxon>Embryophyta</taxon>
        <taxon>Tracheophyta</taxon>
        <taxon>Spermatophyta</taxon>
        <taxon>Magnoliopsida</taxon>
        <taxon>eudicotyledons</taxon>
        <taxon>Gunneridae</taxon>
        <taxon>Pentapetalae</taxon>
        <taxon>asterids</taxon>
        <taxon>campanulids</taxon>
        <taxon>Asterales</taxon>
        <taxon>Asteraceae</taxon>
        <taxon>Asteroideae</taxon>
        <taxon>Anthemideae</taxon>
        <taxon>Anthemidinae</taxon>
        <taxon>Tanacetum</taxon>
    </lineage>
</organism>
<gene>
    <name evidence="1" type="ORF">Tci_887037</name>
</gene>
<reference evidence="1" key="1">
    <citation type="journal article" date="2019" name="Sci. Rep.">
        <title>Draft genome of Tanacetum cinerariifolium, the natural source of mosquito coil.</title>
        <authorList>
            <person name="Yamashiro T."/>
            <person name="Shiraishi A."/>
            <person name="Satake H."/>
            <person name="Nakayama K."/>
        </authorList>
    </citation>
    <scope>NUCLEOTIDE SEQUENCE</scope>
</reference>
<protein>
    <submittedName>
        <fullName evidence="1">Uncharacterized protein</fullName>
    </submittedName>
</protein>
<evidence type="ECO:0000313" key="1">
    <source>
        <dbReference type="EMBL" id="GFD15068.1"/>
    </source>
</evidence>
<sequence length="175" mass="20939">ITLVNAETQVDAELHGRKDDDNDAIKDVSAAESAVFDDEEVTMTMAQTLIKMKAKKARLHNEQMAKRLHDEEIEQATTREKQEKYDLERAKVLQQQYDDKQENIDWNDVDEQMQEKHLDNIRKYQSLKRKLIFIAQARKNMIVYLKNTTRYNMKYFRGMTYDKVRPIFEREYNKV</sequence>
<accession>A0A699U171</accession>
<feature type="non-terminal residue" evidence="1">
    <location>
        <position position="1"/>
    </location>
</feature>
<dbReference type="AlphaFoldDB" id="A0A699U171"/>
<name>A0A699U171_TANCI</name>
<comment type="caution">
    <text evidence="1">The sequence shown here is derived from an EMBL/GenBank/DDBJ whole genome shotgun (WGS) entry which is preliminary data.</text>
</comment>
<dbReference type="EMBL" id="BKCJ011283817">
    <property type="protein sequence ID" value="GFD15068.1"/>
    <property type="molecule type" value="Genomic_DNA"/>
</dbReference>